<dbReference type="InterPro" id="IPR002744">
    <property type="entry name" value="MIP18-like"/>
</dbReference>
<dbReference type="InterPro" id="IPR029063">
    <property type="entry name" value="SAM-dependent_MTases_sf"/>
</dbReference>
<evidence type="ECO:0000313" key="5">
    <source>
        <dbReference type="EMBL" id="VDN52876.1"/>
    </source>
</evidence>
<dbReference type="GO" id="GO:0001510">
    <property type="term" value="P:RNA methylation"/>
    <property type="evidence" value="ECO:0007669"/>
    <property type="project" value="InterPro"/>
</dbReference>
<name>A0A158Q649_DRAME</name>
<dbReference type="SUPFAM" id="SSF117916">
    <property type="entry name" value="Fe-S cluster assembly (FSCA) domain-like"/>
    <property type="match status" value="1"/>
</dbReference>
<evidence type="ECO:0000259" key="4">
    <source>
        <dbReference type="Pfam" id="PF01883"/>
    </source>
</evidence>
<dbReference type="Gene3D" id="3.30.300.130">
    <property type="entry name" value="Fe-S cluster assembly (FSCA)"/>
    <property type="match status" value="1"/>
</dbReference>
<dbReference type="GO" id="GO:0007059">
    <property type="term" value="P:chromosome segregation"/>
    <property type="evidence" value="ECO:0007669"/>
    <property type="project" value="UniProtKB-KW"/>
</dbReference>
<dbReference type="EMBL" id="UYYG01000084">
    <property type="protein sequence ID" value="VDN52876.1"/>
    <property type="molecule type" value="Genomic_DNA"/>
</dbReference>
<gene>
    <name evidence="5" type="ORF">DME_LOCUS2849</name>
</gene>
<dbReference type="PANTHER" id="PTHR12377:SF0">
    <property type="entry name" value="CYTOSOLIC IRON-SULFUR ASSEMBLY COMPONENT 2B"/>
    <property type="match status" value="1"/>
</dbReference>
<comment type="similarity">
    <text evidence="1">Belongs to the MIP18 family.</text>
</comment>
<reference evidence="5 7" key="2">
    <citation type="submission" date="2018-11" db="EMBL/GenBank/DDBJ databases">
        <authorList>
            <consortium name="Pathogen Informatics"/>
        </authorList>
    </citation>
    <scope>NUCLEOTIDE SEQUENCE [LARGE SCALE GENOMIC DNA]</scope>
</reference>
<dbReference type="Gene3D" id="6.10.250.1280">
    <property type="match status" value="1"/>
</dbReference>
<evidence type="ECO:0000256" key="2">
    <source>
        <dbReference type="ARBA" id="ARBA00022829"/>
    </source>
</evidence>
<dbReference type="Proteomes" id="UP000274756">
    <property type="component" value="Unassembled WGS sequence"/>
</dbReference>
<dbReference type="OrthoDB" id="20105at2759"/>
<accession>A0A158Q649</accession>
<dbReference type="InterPro" id="IPR034904">
    <property type="entry name" value="FSCA_dom_sf"/>
</dbReference>
<evidence type="ECO:0000256" key="1">
    <source>
        <dbReference type="ARBA" id="ARBA00010381"/>
    </source>
</evidence>
<dbReference type="STRING" id="318479.A0A158Q649"/>
<dbReference type="SUPFAM" id="SSF53335">
    <property type="entry name" value="S-adenosyl-L-methionine-dependent methyltransferases"/>
    <property type="match status" value="1"/>
</dbReference>
<keyword evidence="2" id="KW-0159">Chromosome partition</keyword>
<dbReference type="PANTHER" id="PTHR12377">
    <property type="entry name" value="CYTOSOLIC IRON-SULFUR ASSEMBLY COMPONENT 2B-RELATED"/>
    <property type="match status" value="1"/>
</dbReference>
<dbReference type="InterPro" id="IPR015507">
    <property type="entry name" value="rRNA-MeTfrase_E"/>
</dbReference>
<dbReference type="AlphaFoldDB" id="A0A158Q649"/>
<dbReference type="Pfam" id="PF01728">
    <property type="entry name" value="FtsJ"/>
    <property type="match status" value="1"/>
</dbReference>
<organism evidence="6 8">
    <name type="scientific">Dracunculus medinensis</name>
    <name type="common">Guinea worm</name>
    <dbReference type="NCBI Taxonomy" id="318479"/>
    <lineage>
        <taxon>Eukaryota</taxon>
        <taxon>Metazoa</taxon>
        <taxon>Ecdysozoa</taxon>
        <taxon>Nematoda</taxon>
        <taxon>Chromadorea</taxon>
        <taxon>Rhabditida</taxon>
        <taxon>Spirurina</taxon>
        <taxon>Dracunculoidea</taxon>
        <taxon>Dracunculidae</taxon>
        <taxon>Dracunculus</taxon>
    </lineage>
</organism>
<evidence type="ECO:0000259" key="3">
    <source>
        <dbReference type="Pfam" id="PF01728"/>
    </source>
</evidence>
<feature type="domain" description="MIP18 family-like" evidence="4">
    <location>
        <begin position="39"/>
        <end position="113"/>
    </location>
</feature>
<evidence type="ECO:0000313" key="6">
    <source>
        <dbReference type="Proteomes" id="UP000038040"/>
    </source>
</evidence>
<dbReference type="HAMAP" id="MF_01547">
    <property type="entry name" value="RNA_methyltr_E"/>
    <property type="match status" value="1"/>
</dbReference>
<proteinExistence type="inferred from homology"/>
<dbReference type="Gene3D" id="3.40.50.150">
    <property type="entry name" value="Vaccinia Virus protein VP39"/>
    <property type="match status" value="1"/>
</dbReference>
<protein>
    <submittedName>
        <fullName evidence="8">FeS_assembly_P domain-containing protein</fullName>
    </submittedName>
</protein>
<reference evidence="8" key="1">
    <citation type="submission" date="2016-04" db="UniProtKB">
        <authorList>
            <consortium name="WormBaseParasite"/>
        </authorList>
    </citation>
    <scope>IDENTIFICATION</scope>
</reference>
<dbReference type="FunFam" id="3.30.300.130:FF:000005">
    <property type="entry name" value="Mitotic spindle-associated mmxd complex subunit"/>
    <property type="match status" value="1"/>
</dbReference>
<dbReference type="InterPro" id="IPR002877">
    <property type="entry name" value="RNA_MeTrfase_FtsJ_dom"/>
</dbReference>
<dbReference type="GO" id="GO:0051604">
    <property type="term" value="P:protein maturation"/>
    <property type="evidence" value="ECO:0007669"/>
    <property type="project" value="InterPro"/>
</dbReference>
<dbReference type="Pfam" id="PF01883">
    <property type="entry name" value="FeS_assembly_P"/>
    <property type="match status" value="1"/>
</dbReference>
<evidence type="ECO:0000313" key="7">
    <source>
        <dbReference type="Proteomes" id="UP000274756"/>
    </source>
</evidence>
<dbReference type="InterPro" id="IPR039796">
    <property type="entry name" value="MIP18"/>
</dbReference>
<sequence length="444" mass="49697">MNGRLDNEFPVIYGRRPRKKRDSVDDFNDDIEDSIDAREIFDLIRDINDPEHPVTLEQLNVVEEELISIEKDNGILVVEVVKFTPTIPHCSLATLIGLAIRVKLLRSLHPTVKVIVKITPGKHINEDAINKQLADKERVAAAIENPSLLQAINHKSKKREIEKYIQRQRSDEFCIKAREHSYRARSAFKLLEINEKFRIIRPGAVIIDVGAAPGSWCQVCADVVHSLNDKNGYVLGIDLQPMAPIKGVDLLEMRDITVRKTHSEIKERLKGRLVDAVISDMAPNPTGFNKVDHVRIFSLCEHLLYLCVGDLPVIPLADGGSFVCKIWDGKERKIADKSAEERDINSANSTAVVIRAKRQWPGFGCCPVCCFPTIMCCPPPIMPLLPPPMLPPIMPPIMPPMSCCSCCMPVCIPVCMSQCFGGCGFGRRKRSAIVAKRISYPLLR</sequence>
<dbReference type="GO" id="GO:0008168">
    <property type="term" value="F:methyltransferase activity"/>
    <property type="evidence" value="ECO:0007669"/>
    <property type="project" value="InterPro"/>
</dbReference>
<dbReference type="Proteomes" id="UP000038040">
    <property type="component" value="Unplaced"/>
</dbReference>
<feature type="domain" description="Ribosomal RNA methyltransferase FtsJ" evidence="3">
    <location>
        <begin position="182"/>
        <end position="332"/>
    </location>
</feature>
<dbReference type="WBParaSite" id="DME_0000907501-mRNA-1">
    <property type="protein sequence ID" value="DME_0000907501-mRNA-1"/>
    <property type="gene ID" value="DME_0000907501"/>
</dbReference>
<evidence type="ECO:0000313" key="8">
    <source>
        <dbReference type="WBParaSite" id="DME_0000907501-mRNA-1"/>
    </source>
</evidence>
<dbReference type="GO" id="GO:0097361">
    <property type="term" value="C:cytosolic [4Fe-4S] assembly targeting complex"/>
    <property type="evidence" value="ECO:0007669"/>
    <property type="project" value="UniProtKB-ARBA"/>
</dbReference>
<keyword evidence="7" id="KW-1185">Reference proteome</keyword>